<protein>
    <submittedName>
        <fullName evidence="2">Uncharacterized protein</fullName>
    </submittedName>
</protein>
<dbReference type="EMBL" id="LN794158">
    <property type="protein sequence ID" value="CEN56490.1"/>
    <property type="molecule type" value="Genomic_DNA"/>
</dbReference>
<organism evidence="2 3">
    <name type="scientific">Candidatus Methylopumilus turicensis</name>
    <dbReference type="NCBI Taxonomy" id="1581680"/>
    <lineage>
        <taxon>Bacteria</taxon>
        <taxon>Pseudomonadati</taxon>
        <taxon>Pseudomonadota</taxon>
        <taxon>Betaproteobacteria</taxon>
        <taxon>Nitrosomonadales</taxon>
        <taxon>Methylophilaceae</taxon>
        <taxon>Candidatus Methylopumilus</taxon>
    </lineage>
</organism>
<evidence type="ECO:0000256" key="1">
    <source>
        <dbReference type="SAM" id="Phobius"/>
    </source>
</evidence>
<reference evidence="3" key="1">
    <citation type="submission" date="2014-12" db="EMBL/GenBank/DDBJ databases">
        <authorList>
            <person name="Salcher M.M."/>
        </authorList>
    </citation>
    <scope>NUCLEOTIDE SEQUENCE [LARGE SCALE GENOMIC DNA]</scope>
    <source>
        <strain evidence="3">MMS-10A-171</strain>
    </source>
</reference>
<dbReference type="STRING" id="1581680.BN1209_1453"/>
<dbReference type="RefSeq" id="WP_144402563.1">
    <property type="nucleotide sequence ID" value="NZ_LN794158.1"/>
</dbReference>
<dbReference type="Proteomes" id="UP000056322">
    <property type="component" value="Chromosome 1"/>
</dbReference>
<evidence type="ECO:0000313" key="3">
    <source>
        <dbReference type="Proteomes" id="UP000056322"/>
    </source>
</evidence>
<gene>
    <name evidence="2" type="ORF">BN1209_1453</name>
</gene>
<proteinExistence type="predicted"/>
<keyword evidence="1" id="KW-1133">Transmembrane helix</keyword>
<dbReference type="KEGG" id="mbac:BN1209_1453"/>
<feature type="transmembrane region" description="Helical" evidence="1">
    <location>
        <begin position="29"/>
        <end position="54"/>
    </location>
</feature>
<keyword evidence="3" id="KW-1185">Reference proteome</keyword>
<keyword evidence="1" id="KW-0472">Membrane</keyword>
<dbReference type="OrthoDB" id="1367288at2"/>
<sequence length="218" mass="25147">MANRLVAISLVLLLLKLFCFNQITELFNFGYQLGLVVDGILLSVISSYIFYLFVVHQKEIRDKENITPYIEKHILSIIGICSAQVNSIAKESAISLNIESLDKSLLNQAMTRIDPNAKAPLMIAINPEQYASWLQFFDHHKYRTQEIIKRLFVQLPFLDTELIVALTNIDECIHFMALAGTVRWPVRNTNLEAWSESFYDYCELCIKLQKLLKRETLS</sequence>
<name>A0A0B7IZE4_9PROT</name>
<dbReference type="HOGENOM" id="CLU_1265712_0_0_4"/>
<keyword evidence="1" id="KW-0812">Transmembrane</keyword>
<evidence type="ECO:0000313" key="2">
    <source>
        <dbReference type="EMBL" id="CEN56490.1"/>
    </source>
</evidence>
<accession>A0A0B7IZE4</accession>
<dbReference type="AlphaFoldDB" id="A0A0B7IZE4"/>